<dbReference type="InterPro" id="IPR001128">
    <property type="entry name" value="Cyt_P450"/>
</dbReference>
<keyword evidence="2 9" id="KW-0812">Transmembrane</keyword>
<feature type="transmembrane region" description="Helical" evidence="9">
    <location>
        <begin position="6"/>
        <end position="21"/>
    </location>
</feature>
<dbReference type="CDD" id="cd11073">
    <property type="entry name" value="CYP76-like"/>
    <property type="match status" value="2"/>
</dbReference>
<evidence type="ECO:0000313" key="11">
    <source>
        <dbReference type="Proteomes" id="UP000006591"/>
    </source>
</evidence>
<feature type="binding site" description="axial binding residue" evidence="8">
    <location>
        <position position="945"/>
    </location>
    <ligand>
        <name>heme</name>
        <dbReference type="ChEBI" id="CHEBI:30413"/>
    </ligand>
    <ligandPart>
        <name>Fe</name>
        <dbReference type="ChEBI" id="CHEBI:18248"/>
    </ligandPart>
</feature>
<dbReference type="GO" id="GO:0020037">
    <property type="term" value="F:heme binding"/>
    <property type="evidence" value="ECO:0007669"/>
    <property type="project" value="InterPro"/>
</dbReference>
<dbReference type="SUPFAM" id="SSF48264">
    <property type="entry name" value="Cytochrome P450"/>
    <property type="match status" value="2"/>
</dbReference>
<dbReference type="FunFam" id="1.10.630.10:FF:000007">
    <property type="entry name" value="Cytochrome P450 76C4"/>
    <property type="match status" value="2"/>
</dbReference>
<name>A0A0E0FRS5_ORYNI</name>
<dbReference type="OMA" id="EHIHEEL"/>
<dbReference type="STRING" id="4536.A0A0E0FRS5"/>
<evidence type="ECO:0000256" key="8">
    <source>
        <dbReference type="PIRSR" id="PIRSR602401-1"/>
    </source>
</evidence>
<dbReference type="PRINTS" id="PR00385">
    <property type="entry name" value="P450"/>
</dbReference>
<protein>
    <recommendedName>
        <fullName evidence="12">Cytochrome P450</fullName>
    </recommendedName>
</protein>
<evidence type="ECO:0000256" key="4">
    <source>
        <dbReference type="ARBA" id="ARBA00022821"/>
    </source>
</evidence>
<dbReference type="Gramene" id="ONIVA01G31760.1">
    <property type="protein sequence ID" value="ONIVA01G31760.1"/>
    <property type="gene ID" value="ONIVA01G31760"/>
</dbReference>
<keyword evidence="3 8" id="KW-0479">Metal-binding</keyword>
<keyword evidence="7 8" id="KW-0408">Iron</keyword>
<dbReference type="GO" id="GO:0006952">
    <property type="term" value="P:defense response"/>
    <property type="evidence" value="ECO:0007669"/>
    <property type="project" value="UniProtKB-KW"/>
</dbReference>
<keyword evidence="6" id="KW-0560">Oxidoreductase</keyword>
<sequence length="1007" mass="111990">MAPANVLYAALLVPMVLYLAVTRRRSRRLPPGPAGLPLVGSLPFIDPNLHTYFAGLAAKHGPILSIRLGSKVDIVVTSPELAREVLRDQDSVFANRVMPDAGNAVSFGGVQNIVGNPVGPMWRLLRRLCVHEMLSPSGLANVHDLRRREFRSTLRYLHTKSGEPVDLGAQMFLNTMNVITSAMWGGTIGSESERAAVGSEFRGLVAEVTELLGTPNVSDFFPALAPFDLQGIRGKMERFRSRFDLMFAKIIQQRMKAQQDGGETATDFLECMLKMEKEGGDGKAPFTMDNVKALLLDMVVGGTETTSNTVEWAMAEMLQNPQVLKKAQQELDSVVGRDEVVEEWHLPQLHYLRMVIKETLRLHPALPLMVPHSPSAASTVSGYHVPEGSRVFVNVWAIQRNPLVWNEPLEFNPERFAGDEGHKWDFTGSQFDYFPFGSGRRICAGIAMAEKMTAYSVAMLLQAFDWKLPQGVQPDLSEKFGIVMKKAAPLVAIPTPRSSGGEGHRRRCGREGTAFLYITIVRHRRGGDLPPGPAGLPLIGCLPFLEPNLHAYFARLAEKHGPVFSIRIGSKLEVVVTSPEVAREVLRDQDHVFANRVIPEAGRAIAFGEEDNIVGNPAGPKLRLLRRICVSEMLGPSGLSKMYGLRRREFRSTLRHLYTQSLCGTPVCVGAQMFLTAMNTITNSLWGGKIGSESERTAVGQEFRALIAEITELLGRPNVSDFFPVLAPLDLQGVQKRMRGIRTQFEHMFARIIQTRAKAEQDGGEASSDFLEYMLKLEKEGGDGKTPFTMINVKALLLDMVVGGTETISNTVEWAMAEMILNPRILEKVQQELDQVVGRDSLVEESHIGQLHYLRLVFKETIRLHTPLPLMVPHCPSSTSTIGGYRVPKGTRVFVNVWAIHRNPRVWKAPQEFIPERFSGDDGQKWDFSGKEFDYFPFGSGRRMCAGIAMAERMTIYSLALLLQAFDWKLPEGTQLDMDEKFGVVMKKAKPLVVIPTPRLTKPELYS</sequence>
<reference evidence="10" key="2">
    <citation type="submission" date="2018-04" db="EMBL/GenBank/DDBJ databases">
        <title>OnivRS2 (Oryza nivara Reference Sequence Version 2).</title>
        <authorList>
            <person name="Zhang J."/>
            <person name="Kudrna D."/>
            <person name="Lee S."/>
            <person name="Talag J."/>
            <person name="Rajasekar S."/>
            <person name="Welchert J."/>
            <person name="Hsing Y.-I."/>
            <person name="Wing R.A."/>
        </authorList>
    </citation>
    <scope>NUCLEOTIDE SEQUENCE [LARGE SCALE GENOMIC DNA]</scope>
</reference>
<evidence type="ECO:0000256" key="1">
    <source>
        <dbReference type="ARBA" id="ARBA00010617"/>
    </source>
</evidence>
<evidence type="ECO:0000256" key="7">
    <source>
        <dbReference type="ARBA" id="ARBA00023004"/>
    </source>
</evidence>
<evidence type="ECO:0000256" key="2">
    <source>
        <dbReference type="ARBA" id="ARBA00022692"/>
    </source>
</evidence>
<dbReference type="InterPro" id="IPR017972">
    <property type="entry name" value="Cyt_P450_CS"/>
</dbReference>
<evidence type="ECO:0000256" key="3">
    <source>
        <dbReference type="ARBA" id="ARBA00022723"/>
    </source>
</evidence>
<keyword evidence="11" id="KW-1185">Reference proteome</keyword>
<dbReference type="PRINTS" id="PR00463">
    <property type="entry name" value="EP450I"/>
</dbReference>
<keyword evidence="5 9" id="KW-1133">Transmembrane helix</keyword>
<evidence type="ECO:0000256" key="5">
    <source>
        <dbReference type="ARBA" id="ARBA00022989"/>
    </source>
</evidence>
<dbReference type="GO" id="GO:0051502">
    <property type="term" value="P:diterpene phytoalexin biosynthetic process"/>
    <property type="evidence" value="ECO:0007669"/>
    <property type="project" value="UniProtKB-ARBA"/>
</dbReference>
<evidence type="ECO:0008006" key="12">
    <source>
        <dbReference type="Google" id="ProtNLM"/>
    </source>
</evidence>
<dbReference type="PANTHER" id="PTHR47951">
    <property type="entry name" value="OS08G0547900 PROTEIN"/>
    <property type="match status" value="1"/>
</dbReference>
<comment type="cofactor">
    <cofactor evidence="8">
        <name>heme</name>
        <dbReference type="ChEBI" id="CHEBI:30413"/>
    </cofactor>
</comment>
<keyword evidence="4" id="KW-0611">Plant defense</keyword>
<dbReference type="InterPro" id="IPR002401">
    <property type="entry name" value="Cyt_P450_E_grp-I"/>
</dbReference>
<dbReference type="GO" id="GO:0016709">
    <property type="term" value="F:oxidoreductase activity, acting on paired donors, with incorporation or reduction of molecular oxygen, NAD(P)H as one donor, and incorporation of one atom of oxygen"/>
    <property type="evidence" value="ECO:0007669"/>
    <property type="project" value="UniProtKB-ARBA"/>
</dbReference>
<dbReference type="Proteomes" id="UP000006591">
    <property type="component" value="Chromosome 1"/>
</dbReference>
<dbReference type="HOGENOM" id="CLU_001570_0_7_1"/>
<dbReference type="GO" id="GO:0005506">
    <property type="term" value="F:iron ion binding"/>
    <property type="evidence" value="ECO:0007669"/>
    <property type="project" value="InterPro"/>
</dbReference>
<dbReference type="EnsemblPlants" id="ONIVA01G31760.1">
    <property type="protein sequence ID" value="ONIVA01G31760.1"/>
    <property type="gene ID" value="ONIVA01G31760"/>
</dbReference>
<evidence type="ECO:0000256" key="9">
    <source>
        <dbReference type="SAM" id="Phobius"/>
    </source>
</evidence>
<dbReference type="PROSITE" id="PS00086">
    <property type="entry name" value="CYTOCHROME_P450"/>
    <property type="match status" value="2"/>
</dbReference>
<dbReference type="eggNOG" id="KOG0156">
    <property type="taxonomic scope" value="Eukaryota"/>
</dbReference>
<accession>A0A0E0FRS5</accession>
<organism evidence="10">
    <name type="scientific">Oryza nivara</name>
    <name type="common">Indian wild rice</name>
    <name type="synonym">Oryza sativa f. spontanea</name>
    <dbReference type="NCBI Taxonomy" id="4536"/>
    <lineage>
        <taxon>Eukaryota</taxon>
        <taxon>Viridiplantae</taxon>
        <taxon>Streptophyta</taxon>
        <taxon>Embryophyta</taxon>
        <taxon>Tracheophyta</taxon>
        <taxon>Spermatophyta</taxon>
        <taxon>Magnoliopsida</taxon>
        <taxon>Liliopsida</taxon>
        <taxon>Poales</taxon>
        <taxon>Poaceae</taxon>
        <taxon>BOP clade</taxon>
        <taxon>Oryzoideae</taxon>
        <taxon>Oryzeae</taxon>
        <taxon>Oryzinae</taxon>
        <taxon>Oryza</taxon>
    </lineage>
</organism>
<keyword evidence="9" id="KW-0472">Membrane</keyword>
<comment type="similarity">
    <text evidence="1">Belongs to the cytochrome P450 family.</text>
</comment>
<evidence type="ECO:0000313" key="10">
    <source>
        <dbReference type="EnsemblPlants" id="ONIVA01G31760.1"/>
    </source>
</evidence>
<dbReference type="AlphaFoldDB" id="A0A0E0FRS5"/>
<proteinExistence type="inferred from homology"/>
<dbReference type="PANTHER" id="PTHR47951:SF5">
    <property type="entry name" value="OS01G0700500 PROTEIN"/>
    <property type="match status" value="1"/>
</dbReference>
<dbReference type="Pfam" id="PF00067">
    <property type="entry name" value="p450"/>
    <property type="match status" value="2"/>
</dbReference>
<dbReference type="Gene3D" id="1.10.630.10">
    <property type="entry name" value="Cytochrome P450"/>
    <property type="match status" value="2"/>
</dbReference>
<dbReference type="InterPro" id="IPR036396">
    <property type="entry name" value="Cyt_P450_sf"/>
</dbReference>
<reference evidence="10" key="1">
    <citation type="submission" date="2015-04" db="UniProtKB">
        <authorList>
            <consortium name="EnsemblPlants"/>
        </authorList>
    </citation>
    <scope>IDENTIFICATION</scope>
    <source>
        <strain evidence="10">SL10</strain>
    </source>
</reference>
<keyword evidence="8" id="KW-0349">Heme</keyword>
<evidence type="ECO:0000256" key="6">
    <source>
        <dbReference type="ARBA" id="ARBA00023002"/>
    </source>
</evidence>